<dbReference type="InterPro" id="IPR034593">
    <property type="entry name" value="DgoD-like"/>
</dbReference>
<proteinExistence type="predicted"/>
<dbReference type="SUPFAM" id="SSF51604">
    <property type="entry name" value="Enolase C-terminal domain-like"/>
    <property type="match status" value="1"/>
</dbReference>
<evidence type="ECO:0000259" key="2">
    <source>
        <dbReference type="SMART" id="SM00922"/>
    </source>
</evidence>
<dbReference type="CDD" id="cd03316">
    <property type="entry name" value="MR_like"/>
    <property type="match status" value="1"/>
</dbReference>
<dbReference type="InterPro" id="IPR036849">
    <property type="entry name" value="Enolase-like_C_sf"/>
</dbReference>
<keyword evidence="1 3" id="KW-0456">Lyase</keyword>
<organism evidence="3 4">
    <name type="scientific">Bythopirellula goksoeyrii</name>
    <dbReference type="NCBI Taxonomy" id="1400387"/>
    <lineage>
        <taxon>Bacteria</taxon>
        <taxon>Pseudomonadati</taxon>
        <taxon>Planctomycetota</taxon>
        <taxon>Planctomycetia</taxon>
        <taxon>Pirellulales</taxon>
        <taxon>Lacipirellulaceae</taxon>
        <taxon>Bythopirellula</taxon>
    </lineage>
</organism>
<feature type="domain" description="Mandelate racemase/muconate lactonizing enzyme C-terminal" evidence="2">
    <location>
        <begin position="145"/>
        <end position="261"/>
    </location>
</feature>
<dbReference type="InterPro" id="IPR013341">
    <property type="entry name" value="Mandelate_racemase_N_dom"/>
</dbReference>
<dbReference type="RefSeq" id="WP_148072197.1">
    <property type="nucleotide sequence ID" value="NZ_CP042913.1"/>
</dbReference>
<dbReference type="Proteomes" id="UP000323917">
    <property type="component" value="Chromosome"/>
</dbReference>
<accession>A0A5B9Q382</accession>
<dbReference type="Gene3D" id="3.20.20.120">
    <property type="entry name" value="Enolase-like C-terminal domain"/>
    <property type="match status" value="1"/>
</dbReference>
<dbReference type="AlphaFoldDB" id="A0A5B9Q382"/>
<reference evidence="3 4" key="1">
    <citation type="submission" date="2019-08" db="EMBL/GenBank/DDBJ databases">
        <title>Deep-cultivation of Planctomycetes and their phenomic and genomic characterization uncovers novel biology.</title>
        <authorList>
            <person name="Wiegand S."/>
            <person name="Jogler M."/>
            <person name="Boedeker C."/>
            <person name="Pinto D."/>
            <person name="Vollmers J."/>
            <person name="Rivas-Marin E."/>
            <person name="Kohn T."/>
            <person name="Peeters S.H."/>
            <person name="Heuer A."/>
            <person name="Rast P."/>
            <person name="Oberbeckmann S."/>
            <person name="Bunk B."/>
            <person name="Jeske O."/>
            <person name="Meyerdierks A."/>
            <person name="Storesund J.E."/>
            <person name="Kallscheuer N."/>
            <person name="Luecker S."/>
            <person name="Lage O.M."/>
            <person name="Pohl T."/>
            <person name="Merkel B.J."/>
            <person name="Hornburger P."/>
            <person name="Mueller R.-W."/>
            <person name="Bruemmer F."/>
            <person name="Labrenz M."/>
            <person name="Spormann A.M."/>
            <person name="Op den Camp H."/>
            <person name="Overmann J."/>
            <person name="Amann R."/>
            <person name="Jetten M.S.M."/>
            <person name="Mascher T."/>
            <person name="Medema M.H."/>
            <person name="Devos D.P."/>
            <person name="Kaster A.-K."/>
            <person name="Ovreas L."/>
            <person name="Rohde M."/>
            <person name="Galperin M.Y."/>
            <person name="Jogler C."/>
        </authorList>
    </citation>
    <scope>NUCLEOTIDE SEQUENCE [LARGE SCALE GENOMIC DNA]</scope>
    <source>
        <strain evidence="3 4">Pr1d</strain>
    </source>
</reference>
<gene>
    <name evidence="3" type="primary">dgoD</name>
    <name evidence="3" type="ORF">Pr1d_06900</name>
</gene>
<keyword evidence="4" id="KW-1185">Reference proteome</keyword>
<dbReference type="Gene3D" id="3.30.390.10">
    <property type="entry name" value="Enolase-like, N-terminal domain"/>
    <property type="match status" value="1"/>
</dbReference>
<dbReference type="PANTHER" id="PTHR48080">
    <property type="entry name" value="D-GALACTONATE DEHYDRATASE-RELATED"/>
    <property type="match status" value="1"/>
</dbReference>
<evidence type="ECO:0000313" key="4">
    <source>
        <dbReference type="Proteomes" id="UP000323917"/>
    </source>
</evidence>
<dbReference type="KEGG" id="bgok:Pr1d_06900"/>
<dbReference type="PANTHER" id="PTHR48080:SF2">
    <property type="entry name" value="D-GALACTONATE DEHYDRATASE"/>
    <property type="match status" value="1"/>
</dbReference>
<dbReference type="EC" id="4.2.1.6" evidence="3"/>
<dbReference type="GO" id="GO:0008869">
    <property type="term" value="F:galactonate dehydratase activity"/>
    <property type="evidence" value="ECO:0007669"/>
    <property type="project" value="UniProtKB-EC"/>
</dbReference>
<sequence>MRITDVRTVLLTGPSTNDPYLREADETRSAAFIEIHSDANVIGLGETYAGYFCPEMVPVIVDFFKPILVDQDVEDIPELWARMYHCGNFWCRVGLGAIVLAGIEAALWDLKGKLLNLPVHQLLGAGCCHERLPYYATGGPSNYPLDKLAAKLDHYLSLGFCGIKLGAGSFQPHTGHVHSSEPDEAAHFESNKLDFVRRHVGDDVRIMLDGHMNEHPQPWTLETAKAVLSACEPYDLFFFEEPLPYSDPEAYGELCRSTSIQIAGGECLTSLIEWRPYLHAASFDIGQPDASFTAGLSETARVAQELENQGRHMATHSWGAGGSLMQNVHVAFSCPNTAIVEVAADYGPLHSELINDSLSSEGGFLLPPETPGLGVILTENTKLRFPFVPGSGAISSVPGKLREEDLKVRS</sequence>
<dbReference type="InterPro" id="IPR013342">
    <property type="entry name" value="Mandelate_racemase_C"/>
</dbReference>
<dbReference type="SUPFAM" id="SSF54826">
    <property type="entry name" value="Enolase N-terminal domain-like"/>
    <property type="match status" value="1"/>
</dbReference>
<protein>
    <submittedName>
        <fullName evidence="3">D-galactonate dehydratase</fullName>
        <ecNumber evidence="3">4.2.1.6</ecNumber>
    </submittedName>
</protein>
<evidence type="ECO:0000313" key="3">
    <source>
        <dbReference type="EMBL" id="QEG33427.1"/>
    </source>
</evidence>
<dbReference type="InterPro" id="IPR029065">
    <property type="entry name" value="Enolase_C-like"/>
</dbReference>
<evidence type="ECO:0000256" key="1">
    <source>
        <dbReference type="ARBA" id="ARBA00023239"/>
    </source>
</evidence>
<dbReference type="SMART" id="SM00922">
    <property type="entry name" value="MR_MLE"/>
    <property type="match status" value="1"/>
</dbReference>
<dbReference type="OrthoDB" id="9785902at2"/>
<dbReference type="SFLD" id="SFLDS00001">
    <property type="entry name" value="Enolase"/>
    <property type="match status" value="1"/>
</dbReference>
<dbReference type="Pfam" id="PF13378">
    <property type="entry name" value="MR_MLE_C"/>
    <property type="match status" value="1"/>
</dbReference>
<dbReference type="EMBL" id="CP042913">
    <property type="protein sequence ID" value="QEG33427.1"/>
    <property type="molecule type" value="Genomic_DNA"/>
</dbReference>
<dbReference type="InterPro" id="IPR029017">
    <property type="entry name" value="Enolase-like_N"/>
</dbReference>
<dbReference type="Pfam" id="PF02746">
    <property type="entry name" value="MR_MLE_N"/>
    <property type="match status" value="1"/>
</dbReference>
<name>A0A5B9Q382_9BACT</name>
<dbReference type="SFLD" id="SFLDG00179">
    <property type="entry name" value="mandelate_racemase"/>
    <property type="match status" value="1"/>
</dbReference>